<sequence length="200" mass="20723">MAGLILTRLTILLCLVLTLFTPPTSAQCNTDQNPSCAGNSAFEALCCAPGNICYWSNRNGDAACCQAGTDCQGDGGPAFVAPVVPNPVTQVQKTTYFAETVYSSTVPLQSTVTYYESKTSIWSPTPSFASLSTVVTPGVVVVTSTFPVVQTAPVETGGAYVTVTQVNVVAGAARYGGTRWSVLWAAVVASSVALAFVVFG</sequence>
<dbReference type="Proteomes" id="UP001316803">
    <property type="component" value="Unassembled WGS sequence"/>
</dbReference>
<name>A0AAN8EE07_9EURO</name>
<dbReference type="AlphaFoldDB" id="A0AAN8EE07"/>
<evidence type="ECO:0000313" key="4">
    <source>
        <dbReference type="Proteomes" id="UP001316803"/>
    </source>
</evidence>
<keyword evidence="4" id="KW-1185">Reference proteome</keyword>
<feature type="chain" id="PRO_5043002805" evidence="2">
    <location>
        <begin position="27"/>
        <end position="200"/>
    </location>
</feature>
<evidence type="ECO:0000313" key="3">
    <source>
        <dbReference type="EMBL" id="KAK5951970.1"/>
    </source>
</evidence>
<proteinExistence type="predicted"/>
<keyword evidence="2" id="KW-0732">Signal</keyword>
<organism evidence="3 4">
    <name type="scientific">Knufia fluminis</name>
    <dbReference type="NCBI Taxonomy" id="191047"/>
    <lineage>
        <taxon>Eukaryota</taxon>
        <taxon>Fungi</taxon>
        <taxon>Dikarya</taxon>
        <taxon>Ascomycota</taxon>
        <taxon>Pezizomycotina</taxon>
        <taxon>Eurotiomycetes</taxon>
        <taxon>Chaetothyriomycetidae</taxon>
        <taxon>Chaetothyriales</taxon>
        <taxon>Trichomeriaceae</taxon>
        <taxon>Knufia</taxon>
    </lineage>
</organism>
<dbReference type="EMBL" id="JAKLMC020000017">
    <property type="protein sequence ID" value="KAK5951970.1"/>
    <property type="molecule type" value="Genomic_DNA"/>
</dbReference>
<evidence type="ECO:0000256" key="2">
    <source>
        <dbReference type="SAM" id="SignalP"/>
    </source>
</evidence>
<comment type="caution">
    <text evidence="3">The sequence shown here is derived from an EMBL/GenBank/DDBJ whole genome shotgun (WGS) entry which is preliminary data.</text>
</comment>
<accession>A0AAN8EE07</accession>
<protein>
    <submittedName>
        <fullName evidence="3">Uncharacterized protein</fullName>
    </submittedName>
</protein>
<gene>
    <name evidence="3" type="ORF">OHC33_006856</name>
</gene>
<keyword evidence="1" id="KW-1133">Transmembrane helix</keyword>
<evidence type="ECO:0000256" key="1">
    <source>
        <dbReference type="SAM" id="Phobius"/>
    </source>
</evidence>
<keyword evidence="1" id="KW-0812">Transmembrane</keyword>
<reference evidence="3 4" key="1">
    <citation type="submission" date="2022-12" db="EMBL/GenBank/DDBJ databases">
        <title>Genomic features and morphological characterization of a novel Knufia sp. strain isolated from spacecraft assembly facility.</title>
        <authorList>
            <person name="Teixeira M."/>
            <person name="Chander A.M."/>
            <person name="Stajich J.E."/>
            <person name="Venkateswaran K."/>
        </authorList>
    </citation>
    <scope>NUCLEOTIDE SEQUENCE [LARGE SCALE GENOMIC DNA]</scope>
    <source>
        <strain evidence="3 4">FJI-L2-BK-P2</strain>
    </source>
</reference>
<keyword evidence="1" id="KW-0472">Membrane</keyword>
<feature type="transmembrane region" description="Helical" evidence="1">
    <location>
        <begin position="180"/>
        <end position="199"/>
    </location>
</feature>
<feature type="signal peptide" evidence="2">
    <location>
        <begin position="1"/>
        <end position="26"/>
    </location>
</feature>